<dbReference type="OrthoDB" id="4516955at2"/>
<evidence type="ECO:0000313" key="1">
    <source>
        <dbReference type="EMBL" id="ORV03629.1"/>
    </source>
</evidence>
<gene>
    <name evidence="1" type="ORF">AWC04_09835</name>
</gene>
<dbReference type="InterPro" id="IPR003399">
    <property type="entry name" value="Mce/MlaD"/>
</dbReference>
<dbReference type="Pfam" id="PF02470">
    <property type="entry name" value="MlaD"/>
    <property type="match status" value="1"/>
</dbReference>
<evidence type="ECO:0000313" key="2">
    <source>
        <dbReference type="Proteomes" id="UP000193484"/>
    </source>
</evidence>
<accession>A0A1X1RDW1</accession>
<dbReference type="GO" id="GO:0005576">
    <property type="term" value="C:extracellular region"/>
    <property type="evidence" value="ECO:0007669"/>
    <property type="project" value="TreeGrafter"/>
</dbReference>
<dbReference type="Proteomes" id="UP000193484">
    <property type="component" value="Unassembled WGS sequence"/>
</dbReference>
<dbReference type="STRING" id="1793.AWC04_09835"/>
<sequence>MSSGRKRLTVIAALIAVVALVVVGVVIKEVRDRVNTMHLTANFASASGVFVDNIVSVLGMPVGRVTEVNPRNGYVEVKFTVDGDVKLPKDVEAVTLQTAILTDRQIELTPVYTAGETLADGDTIDMSRTHVPVEFNEVLATLDKLAASLAGNPDGTGPVYDVVNNTAAVLDGNGEKIKSALGELSTALRLSGDRGGQTKEQTQTIVKNVNSLFSAANDNDALLRQFGSSVRQLTDILADEDLGSGTTGRKINDVLTQAAEIIANNREHIKTIVNNGDVIADTTVFRKRELEEFLDVLPLTLENVYNTIDRQNGNLRIRLMTDRVLFETQHIKEMCNILRLRQLGCSTGTIADFGPDFGLTYVLDGMSMMGQK</sequence>
<dbReference type="PANTHER" id="PTHR33371:SF4">
    <property type="entry name" value="INTERMEMBRANE PHOSPHOLIPID TRANSPORT SYSTEM BINDING PROTEIN MLAD"/>
    <property type="match status" value="1"/>
</dbReference>
<dbReference type="PANTHER" id="PTHR33371">
    <property type="entry name" value="INTERMEMBRANE PHOSPHOLIPID TRANSPORT SYSTEM BINDING PROTEIN MLAD-RELATED"/>
    <property type="match status" value="1"/>
</dbReference>
<dbReference type="EMBL" id="LQOJ01000036">
    <property type="protein sequence ID" value="ORV03629.1"/>
    <property type="molecule type" value="Genomic_DNA"/>
</dbReference>
<dbReference type="InterPro" id="IPR005693">
    <property type="entry name" value="Mce"/>
</dbReference>
<dbReference type="NCBIfam" id="TIGR00996">
    <property type="entry name" value="Mtu_fam_mce"/>
    <property type="match status" value="1"/>
</dbReference>
<name>A0A1X1RDW1_MYCFA</name>
<keyword evidence="2" id="KW-1185">Reference proteome</keyword>
<dbReference type="AlphaFoldDB" id="A0A1X1RDW1"/>
<comment type="caution">
    <text evidence="1">The sequence shown here is derived from an EMBL/GenBank/DDBJ whole genome shotgun (WGS) entry which is preliminary data.</text>
</comment>
<organism evidence="1 2">
    <name type="scientific">Mycolicibacterium fallax</name>
    <name type="common">Mycobacterium fallax</name>
    <dbReference type="NCBI Taxonomy" id="1793"/>
    <lineage>
        <taxon>Bacteria</taxon>
        <taxon>Bacillati</taxon>
        <taxon>Actinomycetota</taxon>
        <taxon>Actinomycetes</taxon>
        <taxon>Mycobacteriales</taxon>
        <taxon>Mycobacteriaceae</taxon>
        <taxon>Mycolicibacterium</taxon>
    </lineage>
</organism>
<reference evidence="1 2" key="1">
    <citation type="submission" date="2016-01" db="EMBL/GenBank/DDBJ databases">
        <title>The new phylogeny of the genus Mycobacterium.</title>
        <authorList>
            <person name="Tarcisio F."/>
            <person name="Conor M."/>
            <person name="Antonella G."/>
            <person name="Elisabetta G."/>
            <person name="Giulia F.S."/>
            <person name="Sara T."/>
            <person name="Anna F."/>
            <person name="Clotilde B."/>
            <person name="Roberto B."/>
            <person name="Veronica D.S."/>
            <person name="Fabio R."/>
            <person name="Monica P."/>
            <person name="Olivier J."/>
            <person name="Enrico T."/>
            <person name="Nicola S."/>
        </authorList>
    </citation>
    <scope>NUCLEOTIDE SEQUENCE [LARGE SCALE GENOMIC DNA]</scope>
    <source>
        <strain evidence="1 2">DSM 44179</strain>
    </source>
</reference>
<proteinExistence type="predicted"/>
<dbReference type="RefSeq" id="WP_085095555.1">
    <property type="nucleotide sequence ID" value="NZ_AP022603.1"/>
</dbReference>
<dbReference type="InterPro" id="IPR052336">
    <property type="entry name" value="MlaD_Phospholipid_Transporter"/>
</dbReference>
<protein>
    <submittedName>
        <fullName evidence="1">Mammalian cell entry protein</fullName>
    </submittedName>
</protein>